<gene>
    <name evidence="1" type="ORF">MNOR_LOCUS17263</name>
</gene>
<organism evidence="1 2">
    <name type="scientific">Meganyctiphanes norvegica</name>
    <name type="common">Northern krill</name>
    <name type="synonym">Thysanopoda norvegica</name>
    <dbReference type="NCBI Taxonomy" id="48144"/>
    <lineage>
        <taxon>Eukaryota</taxon>
        <taxon>Metazoa</taxon>
        <taxon>Ecdysozoa</taxon>
        <taxon>Arthropoda</taxon>
        <taxon>Crustacea</taxon>
        <taxon>Multicrustacea</taxon>
        <taxon>Malacostraca</taxon>
        <taxon>Eumalacostraca</taxon>
        <taxon>Eucarida</taxon>
        <taxon>Euphausiacea</taxon>
        <taxon>Euphausiidae</taxon>
        <taxon>Meganyctiphanes</taxon>
    </lineage>
</organism>
<sequence>MESIACCTPSLLRTLSAQSLVNNLLLNCKPQCHGVPFEDLDAENLLLARRTKHKKHLWDVKESLITRLKLLRWWWDGTNGLGALPSHLQTEVRFLLNQSLLHIDKLNPLLRLLLQLLYTDIAGEDIEGFTSTHFHQDEKSCHSFAKVLESLAPFRLKELNILGTVFADPQPLAVIIKNSPNIRVIKMYSLKGDHILKLIGKHCNNLEVLMAYNHKNVSKHCLFEMFFLGLDKSSVVKNLNSKNCIQLSFPQLAHIDISHLQDSTDFPFTQILMHFYPNLQSVYPWYYGHFSATLFSTSLLVPHLMQKDIFKVITRSPCNLKSILLSIYDLDTLSIDEIEKLYPEVKHLIFMDDARHVFKSSNLFVERLIALIQRLDITGLCVQFWYPYRLFQSDVYLPAFTSTGIQFKSLAFHFEDVEAGLPSKLINKCPKLESLKIVVNQSSRFQTHKPLNLESMFNLSRLSVWSEDQKCYSPNFHLLVEQLVILSPNIINLEIDVRELKFDWKTICQKNILQKLESLSVIGESNTIFPCQLRPNFRERLQDLIDLLPSLEKLILYYTSPDDVRYFRYIYRRTALNVYDGTLSIRRDKKGLIL</sequence>
<evidence type="ECO:0000313" key="2">
    <source>
        <dbReference type="Proteomes" id="UP001497623"/>
    </source>
</evidence>
<proteinExistence type="predicted"/>
<dbReference type="EMBL" id="CAXKWB010011770">
    <property type="protein sequence ID" value="CAL4102283.1"/>
    <property type="molecule type" value="Genomic_DNA"/>
</dbReference>
<accession>A0AAV2QZ97</accession>
<comment type="caution">
    <text evidence="1">The sequence shown here is derived from an EMBL/GenBank/DDBJ whole genome shotgun (WGS) entry which is preliminary data.</text>
</comment>
<dbReference type="Proteomes" id="UP001497623">
    <property type="component" value="Unassembled WGS sequence"/>
</dbReference>
<evidence type="ECO:0000313" key="1">
    <source>
        <dbReference type="EMBL" id="CAL4102283.1"/>
    </source>
</evidence>
<dbReference type="AlphaFoldDB" id="A0AAV2QZ97"/>
<dbReference type="Gene3D" id="3.80.10.10">
    <property type="entry name" value="Ribonuclease Inhibitor"/>
    <property type="match status" value="1"/>
</dbReference>
<name>A0AAV2QZ97_MEGNR</name>
<reference evidence="1 2" key="1">
    <citation type="submission" date="2024-05" db="EMBL/GenBank/DDBJ databases">
        <authorList>
            <person name="Wallberg A."/>
        </authorList>
    </citation>
    <scope>NUCLEOTIDE SEQUENCE [LARGE SCALE GENOMIC DNA]</scope>
</reference>
<dbReference type="InterPro" id="IPR032675">
    <property type="entry name" value="LRR_dom_sf"/>
</dbReference>
<protein>
    <submittedName>
        <fullName evidence="1">Uncharacterized protein</fullName>
    </submittedName>
</protein>
<keyword evidence="2" id="KW-1185">Reference proteome</keyword>